<name>A0ABD5X3V8_9EURY</name>
<dbReference type="GeneID" id="79271245"/>
<dbReference type="Proteomes" id="UP001596388">
    <property type="component" value="Unassembled WGS sequence"/>
</dbReference>
<dbReference type="InterPro" id="IPR007138">
    <property type="entry name" value="ABM_dom"/>
</dbReference>
<proteinExistence type="predicted"/>
<feature type="domain" description="ABM" evidence="2">
    <location>
        <begin position="13"/>
        <end position="70"/>
    </location>
</feature>
<dbReference type="Gene3D" id="3.30.70.100">
    <property type="match status" value="1"/>
</dbReference>
<dbReference type="EMBL" id="JBHTAG010000003">
    <property type="protein sequence ID" value="MFC7097841.1"/>
    <property type="molecule type" value="Genomic_DNA"/>
</dbReference>
<keyword evidence="3" id="KW-0560">Oxidoreductase</keyword>
<dbReference type="RefSeq" id="WP_276237664.1">
    <property type="nucleotide sequence ID" value="NZ_CP119989.1"/>
</dbReference>
<evidence type="ECO:0000313" key="4">
    <source>
        <dbReference type="Proteomes" id="UP001596388"/>
    </source>
</evidence>
<keyword evidence="4" id="KW-1185">Reference proteome</keyword>
<accession>A0ABD5X3V8</accession>
<organism evidence="3 4">
    <name type="scientific">Halobaculum marinum</name>
    <dbReference type="NCBI Taxonomy" id="3031996"/>
    <lineage>
        <taxon>Archaea</taxon>
        <taxon>Methanobacteriati</taxon>
        <taxon>Methanobacteriota</taxon>
        <taxon>Stenosarchaea group</taxon>
        <taxon>Halobacteria</taxon>
        <taxon>Halobacteriales</taxon>
        <taxon>Haloferacaceae</taxon>
        <taxon>Halobaculum</taxon>
    </lineage>
</organism>
<dbReference type="Pfam" id="PF03992">
    <property type="entry name" value="ABM"/>
    <property type="match status" value="1"/>
</dbReference>
<dbReference type="GO" id="GO:0004497">
    <property type="term" value="F:monooxygenase activity"/>
    <property type="evidence" value="ECO:0007669"/>
    <property type="project" value="UniProtKB-KW"/>
</dbReference>
<sequence length="99" mass="11290">MVYLLARANVADVDAWQTAFDANDDYRTEHGQRGYQVFRPRDAHDEVVVLFEWDDERSPVEFFDSPGMRERMREAGVQGRPEMTLADEVTRTAPAGPSA</sequence>
<feature type="region of interest" description="Disordered" evidence="1">
    <location>
        <begin position="64"/>
        <end position="99"/>
    </location>
</feature>
<evidence type="ECO:0000259" key="2">
    <source>
        <dbReference type="Pfam" id="PF03992"/>
    </source>
</evidence>
<comment type="caution">
    <text evidence="3">The sequence shown here is derived from an EMBL/GenBank/DDBJ whole genome shotgun (WGS) entry which is preliminary data.</text>
</comment>
<dbReference type="AlphaFoldDB" id="A0ABD5X3V8"/>
<keyword evidence="3" id="KW-0503">Monooxygenase</keyword>
<gene>
    <name evidence="3" type="ORF">ACFQKD_11045</name>
</gene>
<dbReference type="SUPFAM" id="SSF54909">
    <property type="entry name" value="Dimeric alpha+beta barrel"/>
    <property type="match status" value="1"/>
</dbReference>
<dbReference type="InterPro" id="IPR011008">
    <property type="entry name" value="Dimeric_a/b-barrel"/>
</dbReference>
<protein>
    <submittedName>
        <fullName evidence="3">Antibiotic biosynthesis monooxygenase</fullName>
    </submittedName>
</protein>
<reference evidence="3 4" key="1">
    <citation type="journal article" date="2019" name="Int. J. Syst. Evol. Microbiol.">
        <title>The Global Catalogue of Microorganisms (GCM) 10K type strain sequencing project: providing services to taxonomists for standard genome sequencing and annotation.</title>
        <authorList>
            <consortium name="The Broad Institute Genomics Platform"/>
            <consortium name="The Broad Institute Genome Sequencing Center for Infectious Disease"/>
            <person name="Wu L."/>
            <person name="Ma J."/>
        </authorList>
    </citation>
    <scope>NUCLEOTIDE SEQUENCE [LARGE SCALE GENOMIC DNA]</scope>
    <source>
        <strain evidence="3 4">DT55</strain>
    </source>
</reference>
<evidence type="ECO:0000256" key="1">
    <source>
        <dbReference type="SAM" id="MobiDB-lite"/>
    </source>
</evidence>
<evidence type="ECO:0000313" key="3">
    <source>
        <dbReference type="EMBL" id="MFC7097841.1"/>
    </source>
</evidence>